<feature type="domain" description="HTH araC/xylS-type" evidence="4">
    <location>
        <begin position="201"/>
        <end position="299"/>
    </location>
</feature>
<dbReference type="GO" id="GO:0003700">
    <property type="term" value="F:DNA-binding transcription factor activity"/>
    <property type="evidence" value="ECO:0007669"/>
    <property type="project" value="InterPro"/>
</dbReference>
<keyword evidence="1" id="KW-0805">Transcription regulation</keyword>
<comment type="caution">
    <text evidence="5">The sequence shown here is derived from an EMBL/GenBank/DDBJ whole genome shotgun (WGS) entry which is preliminary data.</text>
</comment>
<dbReference type="Pfam" id="PF12833">
    <property type="entry name" value="HTH_18"/>
    <property type="match status" value="1"/>
</dbReference>
<dbReference type="AlphaFoldDB" id="A0A9X3CFA2"/>
<dbReference type="InterPro" id="IPR020449">
    <property type="entry name" value="Tscrpt_reg_AraC-type_HTH"/>
</dbReference>
<dbReference type="InterPro" id="IPR018060">
    <property type="entry name" value="HTH_AraC"/>
</dbReference>
<organism evidence="5 6">
    <name type="scientific">Vibrio paucivorans</name>
    <dbReference type="NCBI Taxonomy" id="2829489"/>
    <lineage>
        <taxon>Bacteria</taxon>
        <taxon>Pseudomonadati</taxon>
        <taxon>Pseudomonadota</taxon>
        <taxon>Gammaproteobacteria</taxon>
        <taxon>Vibrionales</taxon>
        <taxon>Vibrionaceae</taxon>
        <taxon>Vibrio</taxon>
    </lineage>
</organism>
<dbReference type="PRINTS" id="PR00032">
    <property type="entry name" value="HTHARAC"/>
</dbReference>
<evidence type="ECO:0000256" key="2">
    <source>
        <dbReference type="ARBA" id="ARBA00023125"/>
    </source>
</evidence>
<name>A0A9X3CFA2_9VIBR</name>
<dbReference type="SUPFAM" id="SSF51182">
    <property type="entry name" value="RmlC-like cupins"/>
    <property type="match status" value="1"/>
</dbReference>
<dbReference type="PROSITE" id="PS00041">
    <property type="entry name" value="HTH_ARAC_FAMILY_1"/>
    <property type="match status" value="1"/>
</dbReference>
<sequence length="333" mass="37434">MSQDLGTMSVVTQDEYSPETVSVSPLSLYSSYEKIDVELRAPHAMPGYHWHGQVEVNIPFGGDIEYIINGSPVVIKNGSIGLFWASVPHRLTNPGDSHNMGIINIPIHHFMSWPLNRDLINQITHGSVLQSLSGRLVSEFELARWAQDVNHPSESRQQLAIDEIGLMLKRLCLDGWEQLLVNTQEKSTQKGVSKHAQFYVSQILEFIATHHNQPLTSQSIAEHVGLHTNYAMNIFKRTMQMTIKQYITAMRINHARALLSDTDRSILDISLTVGFNSSSRFYETFQTYIGLTPTQYRKASREDHRWSAHGSSPVYDLEKGACDGKKPLGMAGS</sequence>
<dbReference type="Gene3D" id="1.10.10.60">
    <property type="entry name" value="Homeodomain-like"/>
    <property type="match status" value="2"/>
</dbReference>
<dbReference type="InterPro" id="IPR014710">
    <property type="entry name" value="RmlC-like_jellyroll"/>
</dbReference>
<proteinExistence type="predicted"/>
<keyword evidence="2" id="KW-0238">DNA-binding</keyword>
<dbReference type="EMBL" id="JAKRRX010000074">
    <property type="protein sequence ID" value="MCW8334787.1"/>
    <property type="molecule type" value="Genomic_DNA"/>
</dbReference>
<dbReference type="SMART" id="SM00342">
    <property type="entry name" value="HTH_ARAC"/>
    <property type="match status" value="1"/>
</dbReference>
<dbReference type="InterPro" id="IPR009057">
    <property type="entry name" value="Homeodomain-like_sf"/>
</dbReference>
<dbReference type="NCBIfam" id="NF007693">
    <property type="entry name" value="PRK10371.1"/>
    <property type="match status" value="1"/>
</dbReference>
<dbReference type="GO" id="GO:0043565">
    <property type="term" value="F:sequence-specific DNA binding"/>
    <property type="evidence" value="ECO:0007669"/>
    <property type="project" value="InterPro"/>
</dbReference>
<dbReference type="InterPro" id="IPR018062">
    <property type="entry name" value="HTH_AraC-typ_CS"/>
</dbReference>
<evidence type="ECO:0000256" key="3">
    <source>
        <dbReference type="ARBA" id="ARBA00023163"/>
    </source>
</evidence>
<gene>
    <name evidence="5" type="primary">melR</name>
    <name evidence="5" type="ORF">MD483_13240</name>
</gene>
<keyword evidence="6" id="KW-1185">Reference proteome</keyword>
<dbReference type="PROSITE" id="PS01124">
    <property type="entry name" value="HTH_ARAC_FAMILY_2"/>
    <property type="match status" value="1"/>
</dbReference>
<dbReference type="InterPro" id="IPR011051">
    <property type="entry name" value="RmlC_Cupin_sf"/>
</dbReference>
<dbReference type="Proteomes" id="UP001155586">
    <property type="component" value="Unassembled WGS sequence"/>
</dbReference>
<keyword evidence="3" id="KW-0804">Transcription</keyword>
<dbReference type="PANTHER" id="PTHR43280:SF14">
    <property type="entry name" value="MELIBIOSE OPERON REGULATORY PROTEIN"/>
    <property type="match status" value="1"/>
</dbReference>
<dbReference type="Gene3D" id="2.60.120.10">
    <property type="entry name" value="Jelly Rolls"/>
    <property type="match status" value="1"/>
</dbReference>
<evidence type="ECO:0000313" key="6">
    <source>
        <dbReference type="Proteomes" id="UP001155586"/>
    </source>
</evidence>
<evidence type="ECO:0000313" key="5">
    <source>
        <dbReference type="EMBL" id="MCW8334787.1"/>
    </source>
</evidence>
<reference evidence="5" key="1">
    <citation type="submission" date="2022-02" db="EMBL/GenBank/DDBJ databases">
        <title>Vibrio sp. nov., a new bacterium isolated from Bohai sea, China.</title>
        <authorList>
            <person name="Yuan Y."/>
        </authorList>
    </citation>
    <scope>NUCLEOTIDE SEQUENCE</scope>
    <source>
        <strain evidence="5">DBSS07</strain>
    </source>
</reference>
<evidence type="ECO:0000259" key="4">
    <source>
        <dbReference type="PROSITE" id="PS01124"/>
    </source>
</evidence>
<accession>A0A9X3CFA2</accession>
<dbReference type="RefSeq" id="WP_265688136.1">
    <property type="nucleotide sequence ID" value="NZ_JAKRRX010000074.1"/>
</dbReference>
<protein>
    <submittedName>
        <fullName evidence="5">Transcriptional regulator MelR</fullName>
    </submittedName>
</protein>
<evidence type="ECO:0000256" key="1">
    <source>
        <dbReference type="ARBA" id="ARBA00023015"/>
    </source>
</evidence>
<dbReference type="PANTHER" id="PTHR43280">
    <property type="entry name" value="ARAC-FAMILY TRANSCRIPTIONAL REGULATOR"/>
    <property type="match status" value="1"/>
</dbReference>
<dbReference type="SUPFAM" id="SSF46689">
    <property type="entry name" value="Homeodomain-like"/>
    <property type="match status" value="2"/>
</dbReference>